<gene>
    <name evidence="16" type="ORF">V6N11_033241</name>
</gene>
<evidence type="ECO:0000313" key="17">
    <source>
        <dbReference type="Proteomes" id="UP001396334"/>
    </source>
</evidence>
<evidence type="ECO:0000256" key="11">
    <source>
        <dbReference type="ARBA" id="ARBA00023253"/>
    </source>
</evidence>
<organism evidence="16 17">
    <name type="scientific">Hibiscus sabdariffa</name>
    <name type="common">roselle</name>
    <dbReference type="NCBI Taxonomy" id="183260"/>
    <lineage>
        <taxon>Eukaryota</taxon>
        <taxon>Viridiplantae</taxon>
        <taxon>Streptophyta</taxon>
        <taxon>Embryophyta</taxon>
        <taxon>Tracheophyta</taxon>
        <taxon>Spermatophyta</taxon>
        <taxon>Magnoliopsida</taxon>
        <taxon>eudicotyledons</taxon>
        <taxon>Gunneridae</taxon>
        <taxon>Pentapetalae</taxon>
        <taxon>rosids</taxon>
        <taxon>malvids</taxon>
        <taxon>Malvales</taxon>
        <taxon>Malvaceae</taxon>
        <taxon>Malvoideae</taxon>
        <taxon>Hibiscus</taxon>
    </lineage>
</organism>
<dbReference type="PANTHER" id="PTHR31741">
    <property type="entry name" value="OS02G0726500 PROTEIN-RELATED"/>
    <property type="match status" value="1"/>
</dbReference>
<comment type="similarity">
    <text evidence="3">Belongs to the glycosyltransferase GT106 family.</text>
</comment>
<evidence type="ECO:0000256" key="13">
    <source>
        <dbReference type="ARBA" id="ARBA00030350"/>
    </source>
</evidence>
<evidence type="ECO:0000313" key="16">
    <source>
        <dbReference type="EMBL" id="KAK8993137.1"/>
    </source>
</evidence>
<evidence type="ECO:0000256" key="9">
    <source>
        <dbReference type="ARBA" id="ARBA00023136"/>
    </source>
</evidence>
<keyword evidence="5" id="KW-0808">Transferase</keyword>
<keyword evidence="10" id="KW-0325">Glycoprotein</keyword>
<proteinExistence type="inferred from homology"/>
<evidence type="ECO:0000256" key="5">
    <source>
        <dbReference type="ARBA" id="ARBA00022679"/>
    </source>
</evidence>
<evidence type="ECO:0000256" key="4">
    <source>
        <dbReference type="ARBA" id="ARBA00022676"/>
    </source>
</evidence>
<dbReference type="Pfam" id="PF10250">
    <property type="entry name" value="O-FucT"/>
    <property type="match status" value="1"/>
</dbReference>
<evidence type="ECO:0000256" key="14">
    <source>
        <dbReference type="SAM" id="MobiDB-lite"/>
    </source>
</evidence>
<comment type="caution">
    <text evidence="16">The sequence shown here is derived from an EMBL/GenBank/DDBJ whole genome shotgun (WGS) entry which is preliminary data.</text>
</comment>
<keyword evidence="9 15" id="KW-0472">Membrane</keyword>
<dbReference type="Pfam" id="PF08571">
    <property type="entry name" value="Yos1"/>
    <property type="match status" value="1"/>
</dbReference>
<name>A0ABR2PY17_9ROSI</name>
<dbReference type="PANTHER" id="PTHR31741:SF4">
    <property type="entry name" value="O-FUCOSYLTRANSFERASE 28"/>
    <property type="match status" value="1"/>
</dbReference>
<evidence type="ECO:0000256" key="7">
    <source>
        <dbReference type="ARBA" id="ARBA00022968"/>
    </source>
</evidence>
<dbReference type="Proteomes" id="UP001396334">
    <property type="component" value="Unassembled WGS sequence"/>
</dbReference>
<comment type="subcellular location">
    <subcellularLocation>
        <location evidence="1">Membrane</location>
        <topology evidence="1">Single-pass type II membrane protein</topology>
    </subcellularLocation>
</comment>
<evidence type="ECO:0000256" key="6">
    <source>
        <dbReference type="ARBA" id="ARBA00022692"/>
    </source>
</evidence>
<evidence type="ECO:0000256" key="3">
    <source>
        <dbReference type="ARBA" id="ARBA00007737"/>
    </source>
</evidence>
<dbReference type="Gene3D" id="3.40.50.11350">
    <property type="match status" value="1"/>
</dbReference>
<dbReference type="InterPro" id="IPR019378">
    <property type="entry name" value="GDP-Fuc_O-FucTrfase"/>
</dbReference>
<feature type="transmembrane region" description="Helical" evidence="15">
    <location>
        <begin position="724"/>
        <end position="743"/>
    </location>
</feature>
<feature type="transmembrane region" description="Helical" evidence="15">
    <location>
        <begin position="111"/>
        <end position="129"/>
    </location>
</feature>
<accession>A0ABR2PY17</accession>
<feature type="region of interest" description="Disordered" evidence="14">
    <location>
        <begin position="1"/>
        <end position="59"/>
    </location>
</feature>
<evidence type="ECO:0000256" key="2">
    <source>
        <dbReference type="ARBA" id="ARBA00004881"/>
    </source>
</evidence>
<reference evidence="16 17" key="1">
    <citation type="journal article" date="2024" name="G3 (Bethesda)">
        <title>Genome assembly of Hibiscus sabdariffa L. provides insights into metabolisms of medicinal natural products.</title>
        <authorList>
            <person name="Kim T."/>
        </authorList>
    </citation>
    <scope>NUCLEOTIDE SEQUENCE [LARGE SCALE GENOMIC DNA]</scope>
    <source>
        <strain evidence="16">TK-2024</strain>
        <tissue evidence="16">Old leaves</tissue>
    </source>
</reference>
<keyword evidence="6 15" id="KW-0812">Transmembrane</keyword>
<protein>
    <recommendedName>
        <fullName evidence="13">O-fucosyltransferase family protein</fullName>
    </recommendedName>
</protein>
<evidence type="ECO:0000256" key="1">
    <source>
        <dbReference type="ARBA" id="ARBA00004606"/>
    </source>
</evidence>
<sequence length="800" mass="91358">MSSGTANNSASASGSPRQGGPTTTRRRAPDSDTNNSSFVPDYYTPASDDEESDNPNGHIPSASFSLGAHYLQQHLVIKYLQLRRKKLLSWVERPCHWVVNMAQSSRSGRKILGLLFLMAIVSVFIKVSLLSTHVEVHGKWRKENGLLILQTFKEDWAMAQRVVSETEPSVPKRVLERITTPEIWMKSNSDNYHQCISRPKNRIRTGSKSNGYIIVHANGGLNQMRTGICDMVAVAKIMNATLVLPHLDHESFWTDPSGFKDIFDWRHFINVLKDDIEIVEYLPIKFSTIKPLIKAPISWSKASYYRREVLPLLKKHKVIKFTHTDSRLANNGLPNSIQRLRCRTNYEALRYTKEIEDLGMTLVDRLKNNNEPYIALHLRYEKDMLAFTGCIHNLTAKEGDELKVMRYNVRHWKEKEIDSEEHRRQGGCPMTPREAAVFLKAMGYPSSTPIYIVAGEIYGSNSMAAFRSEFPNVYSHSTLATEEELEMLKPYQNRLAALDYIVALESDVFVYTHDGNMAKAVQGHRRFEGFRKTINPDRQNFVKFIDQLDEGVISWEQFSTQVKSVHSDRLGAPYMRQIGESPRLEENFYANPLPGCICKRTHEQKISGQKFEQSSRRLAAATYIQYTTRLRNLMVSDVSFGLMSAEFMRFRFQFYGGDNAMEQSKSFSLSFGWALVLGSCMKERTNPTPTTSKNTVLVAFISDLCFQLIELVSNLTKQFSSQEMGFWTFLEGLLLFVNALAILNEERFLGPRRWSLAEFQGGRRNTLKGQIIGLIHACQFLRLPLILFNIITIVVKLISG</sequence>
<dbReference type="EMBL" id="JBBPBN010000049">
    <property type="protein sequence ID" value="KAK8993137.1"/>
    <property type="molecule type" value="Genomic_DNA"/>
</dbReference>
<comment type="pathway">
    <text evidence="2">Glycan metabolism.</text>
</comment>
<evidence type="ECO:0000256" key="8">
    <source>
        <dbReference type="ARBA" id="ARBA00022989"/>
    </source>
</evidence>
<keyword evidence="8 15" id="KW-1133">Transmembrane helix</keyword>
<keyword evidence="17" id="KW-1185">Reference proteome</keyword>
<dbReference type="CDD" id="cd11299">
    <property type="entry name" value="O-FucT_plant"/>
    <property type="match status" value="1"/>
</dbReference>
<feature type="transmembrane region" description="Helical" evidence="15">
    <location>
        <begin position="771"/>
        <end position="798"/>
    </location>
</feature>
<keyword evidence="12" id="KW-0119">Carbohydrate metabolism</keyword>
<keyword evidence="7" id="KW-0735">Signal-anchor</keyword>
<evidence type="ECO:0000256" key="10">
    <source>
        <dbReference type="ARBA" id="ARBA00023180"/>
    </source>
</evidence>
<dbReference type="InterPro" id="IPR024709">
    <property type="entry name" value="FucosylTrfase_pln"/>
</dbReference>
<evidence type="ECO:0000256" key="15">
    <source>
        <dbReference type="SAM" id="Phobius"/>
    </source>
</evidence>
<dbReference type="InterPro" id="IPR013880">
    <property type="entry name" value="Yos1"/>
</dbReference>
<keyword evidence="4" id="KW-0328">Glycosyltransferase</keyword>
<evidence type="ECO:0000256" key="12">
    <source>
        <dbReference type="ARBA" id="ARBA00023277"/>
    </source>
</evidence>
<keyword evidence="11" id="KW-0294">Fucose metabolism</keyword>
<feature type="compositionally biased region" description="Low complexity" evidence="14">
    <location>
        <begin position="1"/>
        <end position="15"/>
    </location>
</feature>